<keyword evidence="1" id="KW-0408">Iron</keyword>
<dbReference type="Pfam" id="PF00814">
    <property type="entry name" value="TsaD"/>
    <property type="match status" value="1"/>
</dbReference>
<feature type="domain" description="Gcp-like" evidence="2">
    <location>
        <begin position="11"/>
        <end position="85"/>
    </location>
</feature>
<accession>A0AAW9IYT2</accession>
<evidence type="ECO:0000256" key="1">
    <source>
        <dbReference type="ARBA" id="ARBA00023004"/>
    </source>
</evidence>
<proteinExistence type="predicted"/>
<evidence type="ECO:0000259" key="2">
    <source>
        <dbReference type="Pfam" id="PF00814"/>
    </source>
</evidence>
<gene>
    <name evidence="3" type="ORF">GNF81_21810</name>
</gene>
<comment type="caution">
    <text evidence="3">The sequence shown here is derived from an EMBL/GenBank/DDBJ whole genome shotgun (WGS) entry which is preliminary data.</text>
</comment>
<dbReference type="SUPFAM" id="SSF53067">
    <property type="entry name" value="Actin-like ATPase domain"/>
    <property type="match status" value="1"/>
</dbReference>
<dbReference type="PANTHER" id="PTHR11735:SF6">
    <property type="entry name" value="TRNA N6-ADENOSINE THREONYLCARBAMOYLTRANSFERASE, MITOCHONDRIAL"/>
    <property type="match status" value="1"/>
</dbReference>
<organism evidence="3 4">
    <name type="scientific">Clostridium perfringens</name>
    <dbReference type="NCBI Taxonomy" id="1502"/>
    <lineage>
        <taxon>Bacteria</taxon>
        <taxon>Bacillati</taxon>
        <taxon>Bacillota</taxon>
        <taxon>Clostridia</taxon>
        <taxon>Eubacteriales</taxon>
        <taxon>Clostridiaceae</taxon>
        <taxon>Clostridium</taxon>
    </lineage>
</organism>
<dbReference type="InterPro" id="IPR000905">
    <property type="entry name" value="Gcp-like_dom"/>
</dbReference>
<sequence length="110" mass="11752">KCKMQNIEINKADVAASFQKAVVDVLKQNVLKTCKKKKVNKIAIAGGVASNSALRASLIKAAEEEGIDVLFPSPILCTDNAAMIGSAAYFNFIRGEDSSLDINAKPNLKL</sequence>
<dbReference type="AlphaFoldDB" id="A0AAW9IYT2"/>
<dbReference type="PANTHER" id="PTHR11735">
    <property type="entry name" value="TRNA N6-ADENOSINE THREONYLCARBAMOYLTRANSFERASE"/>
    <property type="match status" value="1"/>
</dbReference>
<dbReference type="InterPro" id="IPR043129">
    <property type="entry name" value="ATPase_NBD"/>
</dbReference>
<evidence type="ECO:0000313" key="4">
    <source>
        <dbReference type="Proteomes" id="UP001289066"/>
    </source>
</evidence>
<feature type="non-terminal residue" evidence="3">
    <location>
        <position position="1"/>
    </location>
</feature>
<reference evidence="3" key="1">
    <citation type="submission" date="2019-11" db="EMBL/GenBank/DDBJ databases">
        <title>Characterization of Clostridium perfringens isolates from swine manure treated agricultural soils.</title>
        <authorList>
            <person name="Wushke S.T."/>
        </authorList>
    </citation>
    <scope>NUCLEOTIDE SEQUENCE</scope>
    <source>
        <strain evidence="3">X15</strain>
    </source>
</reference>
<dbReference type="EMBL" id="WNVG01001512">
    <property type="protein sequence ID" value="MDZ5035321.1"/>
    <property type="molecule type" value="Genomic_DNA"/>
</dbReference>
<name>A0AAW9IYT2_CLOPF</name>
<evidence type="ECO:0000313" key="3">
    <source>
        <dbReference type="EMBL" id="MDZ5035321.1"/>
    </source>
</evidence>
<protein>
    <submittedName>
        <fullName evidence="3">tRNA (Adenosine(37)-N6)-threonylcarbamoyltransferase complex transferase subunit TsaD</fullName>
    </submittedName>
</protein>
<dbReference type="Proteomes" id="UP001289066">
    <property type="component" value="Unassembled WGS sequence"/>
</dbReference>
<dbReference type="Gene3D" id="3.30.420.40">
    <property type="match status" value="1"/>
</dbReference>